<proteinExistence type="predicted"/>
<dbReference type="Proteomes" id="UP000463949">
    <property type="component" value="Chromosome"/>
</dbReference>
<keyword evidence="1" id="KW-0472">Membrane</keyword>
<evidence type="ECO:0000256" key="1">
    <source>
        <dbReference type="SAM" id="Phobius"/>
    </source>
</evidence>
<feature type="transmembrane region" description="Helical" evidence="1">
    <location>
        <begin position="42"/>
        <end position="60"/>
    </location>
</feature>
<name>A0A857GJ73_9GAMM</name>
<dbReference type="AlphaFoldDB" id="A0A857GJ73"/>
<dbReference type="KEGG" id="hmd:CTT34_06065"/>
<keyword evidence="1" id="KW-0812">Transmembrane</keyword>
<reference evidence="2 3" key="1">
    <citation type="submission" date="2017-10" db="EMBL/GenBank/DDBJ databases">
        <title>Coral associated bacteria.</title>
        <authorList>
            <person name="Wang X."/>
        </authorList>
    </citation>
    <scope>NUCLEOTIDE SEQUENCE [LARGE SCALE GENOMIC DNA]</scope>
    <source>
        <strain evidence="2 3">SCSIO 43005</strain>
    </source>
</reference>
<protein>
    <submittedName>
        <fullName evidence="2">Uncharacterized protein</fullName>
    </submittedName>
</protein>
<keyword evidence="1" id="KW-1133">Transmembrane helix</keyword>
<accession>A0A857GJ73</accession>
<gene>
    <name evidence="2" type="ORF">CTT34_06065</name>
</gene>
<sequence>MAQTLPCSAQRLCCFYAAMGHDAVHFLMEIAMKPRRDTRVRNLVFFITVISALVVGLWLAR</sequence>
<dbReference type="EMBL" id="CP024621">
    <property type="protein sequence ID" value="QHD49285.1"/>
    <property type="molecule type" value="Genomic_DNA"/>
</dbReference>
<organism evidence="2 3">
    <name type="scientific">Vreelandella aquamarina</name>
    <dbReference type="NCBI Taxonomy" id="77097"/>
    <lineage>
        <taxon>Bacteria</taxon>
        <taxon>Pseudomonadati</taxon>
        <taxon>Pseudomonadota</taxon>
        <taxon>Gammaproteobacteria</taxon>
        <taxon>Oceanospirillales</taxon>
        <taxon>Halomonadaceae</taxon>
        <taxon>Vreelandella</taxon>
    </lineage>
</organism>
<evidence type="ECO:0000313" key="2">
    <source>
        <dbReference type="EMBL" id="QHD49285.1"/>
    </source>
</evidence>
<evidence type="ECO:0000313" key="3">
    <source>
        <dbReference type="Proteomes" id="UP000463949"/>
    </source>
</evidence>